<dbReference type="CDD" id="cd01741">
    <property type="entry name" value="GATase1_1"/>
    <property type="match status" value="1"/>
</dbReference>
<name>A0A1M7ZGQ0_9HYPH</name>
<dbReference type="SUPFAM" id="SSF52317">
    <property type="entry name" value="Class I glutamine amidotransferase-like"/>
    <property type="match status" value="1"/>
</dbReference>
<dbReference type="STRING" id="1123029.SAMN02745172_01550"/>
<keyword evidence="4" id="KW-1185">Reference proteome</keyword>
<dbReference type="PANTHER" id="PTHR42695:SF5">
    <property type="entry name" value="GLUTAMINE AMIDOTRANSFERASE YLR126C-RELATED"/>
    <property type="match status" value="1"/>
</dbReference>
<protein>
    <submittedName>
        <fullName evidence="3">GMP synthase (Glutamine-hydrolysing)</fullName>
    </submittedName>
</protein>
<dbReference type="Proteomes" id="UP000186406">
    <property type="component" value="Unassembled WGS sequence"/>
</dbReference>
<feature type="region of interest" description="Disordered" evidence="1">
    <location>
        <begin position="1"/>
        <end position="26"/>
    </location>
</feature>
<dbReference type="InterPro" id="IPR017926">
    <property type="entry name" value="GATASE"/>
</dbReference>
<dbReference type="PROSITE" id="PS51273">
    <property type="entry name" value="GATASE_TYPE_1"/>
    <property type="match status" value="1"/>
</dbReference>
<organism evidence="3 4">
    <name type="scientific">Pseudoxanthobacter soli DSM 19599</name>
    <dbReference type="NCBI Taxonomy" id="1123029"/>
    <lineage>
        <taxon>Bacteria</taxon>
        <taxon>Pseudomonadati</taxon>
        <taxon>Pseudomonadota</taxon>
        <taxon>Alphaproteobacteria</taxon>
        <taxon>Hyphomicrobiales</taxon>
        <taxon>Segnochrobactraceae</taxon>
        <taxon>Pseudoxanthobacter</taxon>
    </lineage>
</organism>
<dbReference type="NCBIfam" id="NF005072">
    <property type="entry name" value="PRK06490.1"/>
    <property type="match status" value="1"/>
</dbReference>
<dbReference type="GO" id="GO:0005829">
    <property type="term" value="C:cytosol"/>
    <property type="evidence" value="ECO:0007669"/>
    <property type="project" value="TreeGrafter"/>
</dbReference>
<reference evidence="3 4" key="1">
    <citation type="submission" date="2016-12" db="EMBL/GenBank/DDBJ databases">
        <authorList>
            <person name="Song W.-J."/>
            <person name="Kurnit D.M."/>
        </authorList>
    </citation>
    <scope>NUCLEOTIDE SEQUENCE [LARGE SCALE GENOMIC DNA]</scope>
    <source>
        <strain evidence="3 4">DSM 19599</strain>
    </source>
</reference>
<dbReference type="Gene3D" id="3.40.50.880">
    <property type="match status" value="1"/>
</dbReference>
<evidence type="ECO:0000313" key="3">
    <source>
        <dbReference type="EMBL" id="SHO64081.1"/>
    </source>
</evidence>
<feature type="domain" description="Glutamine amidotransferase" evidence="2">
    <location>
        <begin position="61"/>
        <end position="217"/>
    </location>
</feature>
<evidence type="ECO:0000313" key="4">
    <source>
        <dbReference type="Proteomes" id="UP000186406"/>
    </source>
</evidence>
<dbReference type="InterPro" id="IPR029062">
    <property type="entry name" value="Class_I_gatase-like"/>
</dbReference>
<accession>A0A1M7ZGQ0</accession>
<evidence type="ECO:0000259" key="2">
    <source>
        <dbReference type="Pfam" id="PF00117"/>
    </source>
</evidence>
<gene>
    <name evidence="3" type="ORF">SAMN02745172_01550</name>
</gene>
<proteinExistence type="predicted"/>
<evidence type="ECO:0000256" key="1">
    <source>
        <dbReference type="SAM" id="MobiDB-lite"/>
    </source>
</evidence>
<dbReference type="PANTHER" id="PTHR42695">
    <property type="entry name" value="GLUTAMINE AMIDOTRANSFERASE YLR126C-RELATED"/>
    <property type="match status" value="1"/>
</dbReference>
<dbReference type="InterPro" id="IPR044992">
    <property type="entry name" value="ChyE-like"/>
</dbReference>
<dbReference type="AlphaFoldDB" id="A0A1M7ZGQ0"/>
<dbReference type="Pfam" id="PF00117">
    <property type="entry name" value="GATase"/>
    <property type="match status" value="1"/>
</dbReference>
<dbReference type="EMBL" id="FRXO01000003">
    <property type="protein sequence ID" value="SHO64081.1"/>
    <property type="molecule type" value="Genomic_DNA"/>
</dbReference>
<sequence length="286" mass="31261">MAFSNEQDAKPQFHAPAADRQAGDKQLLDTQVWDKPGADRPDRVLIVLHQERSTPGRVGMALAERGFKLDVRRPRFGDPLPTDMNDHAGAVIFGGPMSANDTDAFVKQEIDWLKVPLSEQKPFLGICLGAQMLAKHLGANVGAHPGGLVEVGYYKLNPTECGKSLLPWPDHVYHWHREGFEVPSGAELLAEGDAFPNQAIRVGPAAYGIQFHPEVTLAMVHRWTSRASAMTLASGARGIQTHFSDRFAYDAAVRAWLDAFLDLWIGSARPCVETPVHVPATAAAEM</sequence>